<dbReference type="InterPro" id="IPR026893">
    <property type="entry name" value="Tyr/Ser_Pase_IphP-type"/>
</dbReference>
<comment type="caution">
    <text evidence="2">The sequence shown here is derived from an EMBL/GenBank/DDBJ whole genome shotgun (WGS) entry which is preliminary data.</text>
</comment>
<dbReference type="OrthoDB" id="1188001at2"/>
<accession>A0A242NI20</accession>
<dbReference type="Gene3D" id="3.90.190.10">
    <property type="entry name" value="Protein tyrosine phosphatase superfamily"/>
    <property type="match status" value="1"/>
</dbReference>
<dbReference type="Proteomes" id="UP000194800">
    <property type="component" value="Unassembled WGS sequence"/>
</dbReference>
<dbReference type="PANTHER" id="PTHR31126">
    <property type="entry name" value="TYROSINE-PROTEIN PHOSPHATASE"/>
    <property type="match status" value="1"/>
</dbReference>
<sequence length="354" mass="40223">MEKQNKEVVTAVRNNQGQIVITFDPFDQQSVDLYWTQEANAHTLNKTLIGKNVQSPVIFDDPLQAKKRIYFILHKEGKPPLIFGERTLPIPGLNNFRDFGGYVGANGKRVKWGQLYRSNHLHGLKPDAQQYITSLNIKTIIDYRSANEIKTNPNSSIGENQTFHLDASAQTAELAAQFAADPSNEDQALIESVLRDIPRELVNGEGIQVLEQYRNFVLSEKSKNAYRQMLKVVLDGNNSPSLQHCRGGKDRTGYGVLLIQIMLGVSESDIIYDYMLTHENRLERNKIKMAAYRKITDDEDVLGYLLSLIDTRVSFMIEILDTMKKVAGSPANYIKQELGFTDQDFKTMQNLYLE</sequence>
<dbReference type="SUPFAM" id="SSF52799">
    <property type="entry name" value="(Phosphotyrosine protein) phosphatases II"/>
    <property type="match status" value="1"/>
</dbReference>
<dbReference type="GO" id="GO:0004721">
    <property type="term" value="F:phosphoprotein phosphatase activity"/>
    <property type="evidence" value="ECO:0007669"/>
    <property type="project" value="InterPro"/>
</dbReference>
<evidence type="ECO:0000313" key="4">
    <source>
        <dbReference type="Proteomes" id="UP000194800"/>
    </source>
</evidence>
<evidence type="ECO:0000313" key="3">
    <source>
        <dbReference type="EMBL" id="OTQ09798.1"/>
    </source>
</evidence>
<evidence type="ECO:0000313" key="2">
    <source>
        <dbReference type="EMBL" id="OTP99824.1"/>
    </source>
</evidence>
<proteinExistence type="inferred from homology"/>
<comment type="similarity">
    <text evidence="1">Belongs to the protein-tyrosine phosphatase family.</text>
</comment>
<protein>
    <submittedName>
        <fullName evidence="2">Protein-tyrosine-phosphatase</fullName>
    </submittedName>
</protein>
<gene>
    <name evidence="3" type="ORF">B6C91_07955</name>
    <name evidence="2" type="ORF">B6D08_06155</name>
</gene>
<keyword evidence="4" id="KW-1185">Reference proteome</keyword>
<reference evidence="4 5" key="1">
    <citation type="submission" date="2017-03" db="EMBL/GenBank/DDBJ databases">
        <title>Comparative genomics of honeybee gut symbionts reveal geographically distinct and subgroup specific antibiotic resistance.</title>
        <authorList>
            <person name="Ludvigsen J."/>
            <person name="Porcellato D."/>
            <person name="Labee-Lund T.M."/>
            <person name="Amdam G.V."/>
            <person name="Rudi K."/>
        </authorList>
    </citation>
    <scope>NUCLEOTIDE SEQUENCE [LARGE SCALE GENOMIC DNA]</scope>
    <source>
        <strain evidence="2 5">A-7-12</strain>
        <strain evidence="3 4">A-9-12</strain>
    </source>
</reference>
<dbReference type="EMBL" id="NARP01000013">
    <property type="protein sequence ID" value="OTP99824.1"/>
    <property type="molecule type" value="Genomic_DNA"/>
</dbReference>
<evidence type="ECO:0000256" key="1">
    <source>
        <dbReference type="ARBA" id="ARBA00009580"/>
    </source>
</evidence>
<dbReference type="Proteomes" id="UP000194977">
    <property type="component" value="Unassembled WGS sequence"/>
</dbReference>
<name>A0A242NI20_9GAMM</name>
<dbReference type="PANTHER" id="PTHR31126:SF1">
    <property type="entry name" value="TYROSINE SPECIFIC PROTEIN PHOSPHATASES DOMAIN-CONTAINING PROTEIN"/>
    <property type="match status" value="1"/>
</dbReference>
<dbReference type="Pfam" id="PF13350">
    <property type="entry name" value="Y_phosphatase3"/>
    <property type="match status" value="1"/>
</dbReference>
<dbReference type="AlphaFoldDB" id="A0A242NI20"/>
<organism evidence="2 5">
    <name type="scientific">Gilliamella apicola</name>
    <dbReference type="NCBI Taxonomy" id="1196095"/>
    <lineage>
        <taxon>Bacteria</taxon>
        <taxon>Pseudomonadati</taxon>
        <taxon>Pseudomonadota</taxon>
        <taxon>Gammaproteobacteria</taxon>
        <taxon>Orbales</taxon>
        <taxon>Orbaceae</taxon>
        <taxon>Gilliamella</taxon>
    </lineage>
</organism>
<dbReference type="EMBL" id="NART01000031">
    <property type="protein sequence ID" value="OTQ09798.1"/>
    <property type="molecule type" value="Genomic_DNA"/>
</dbReference>
<evidence type="ECO:0000313" key="5">
    <source>
        <dbReference type="Proteomes" id="UP000194977"/>
    </source>
</evidence>
<dbReference type="RefSeq" id="WP_086271966.1">
    <property type="nucleotide sequence ID" value="NZ_MZNE01000015.1"/>
</dbReference>
<dbReference type="InterPro" id="IPR029021">
    <property type="entry name" value="Prot-tyrosine_phosphatase-like"/>
</dbReference>